<organism evidence="3 4">
    <name type="scientific">Citrus sinensis</name>
    <name type="common">Sweet orange</name>
    <name type="synonym">Citrus aurantium var. sinensis</name>
    <dbReference type="NCBI Taxonomy" id="2711"/>
    <lineage>
        <taxon>Eukaryota</taxon>
        <taxon>Viridiplantae</taxon>
        <taxon>Streptophyta</taxon>
        <taxon>Embryophyta</taxon>
        <taxon>Tracheophyta</taxon>
        <taxon>Spermatophyta</taxon>
        <taxon>Magnoliopsida</taxon>
        <taxon>eudicotyledons</taxon>
        <taxon>Gunneridae</taxon>
        <taxon>Pentapetalae</taxon>
        <taxon>rosids</taxon>
        <taxon>malvids</taxon>
        <taxon>Sapindales</taxon>
        <taxon>Rutaceae</taxon>
        <taxon>Aurantioideae</taxon>
        <taxon>Citrus</taxon>
    </lineage>
</organism>
<dbReference type="Pfam" id="PF19160">
    <property type="entry name" value="SPARK"/>
    <property type="match status" value="1"/>
</dbReference>
<feature type="signal peptide" evidence="1">
    <location>
        <begin position="1"/>
        <end position="26"/>
    </location>
</feature>
<keyword evidence="1" id="KW-0732">Signal</keyword>
<keyword evidence="4" id="KW-1185">Reference proteome</keyword>
<feature type="domain" description="SPARK" evidence="2">
    <location>
        <begin position="25"/>
        <end position="151"/>
    </location>
</feature>
<name>A0A067D3B0_CITSI</name>
<evidence type="ECO:0000313" key="3">
    <source>
        <dbReference type="EMBL" id="KDO35995.1"/>
    </source>
</evidence>
<reference evidence="3 4" key="1">
    <citation type="submission" date="2014-04" db="EMBL/GenBank/DDBJ databases">
        <authorList>
            <consortium name="International Citrus Genome Consortium"/>
            <person name="Gmitter F."/>
            <person name="Chen C."/>
            <person name="Farmerie W."/>
            <person name="Harkins T."/>
            <person name="Desany B."/>
            <person name="Mohiuddin M."/>
            <person name="Kodira C."/>
            <person name="Borodovsky M."/>
            <person name="Lomsadze A."/>
            <person name="Burns P."/>
            <person name="Jenkins J."/>
            <person name="Prochnik S."/>
            <person name="Shu S."/>
            <person name="Chapman J."/>
            <person name="Pitluck S."/>
            <person name="Schmutz J."/>
            <person name="Rokhsar D."/>
        </authorList>
    </citation>
    <scope>NUCLEOTIDE SEQUENCE</scope>
</reference>
<dbReference type="EMBL" id="KK796318">
    <property type="protein sequence ID" value="KDO35995.1"/>
    <property type="molecule type" value="Genomic_DNA"/>
</dbReference>
<proteinExistence type="predicted"/>
<dbReference type="Proteomes" id="UP000027120">
    <property type="component" value="Unassembled WGS sequence"/>
</dbReference>
<feature type="non-terminal residue" evidence="3">
    <location>
        <position position="151"/>
    </location>
</feature>
<protein>
    <recommendedName>
        <fullName evidence="2">SPARK domain-containing protein</fullName>
    </recommendedName>
</protein>
<dbReference type="AlphaFoldDB" id="A0A067D3B0"/>
<accession>A0A067D3B0</accession>
<evidence type="ECO:0000259" key="2">
    <source>
        <dbReference type="Pfam" id="PF19160"/>
    </source>
</evidence>
<gene>
    <name evidence="3" type="ORF">CISIN_1g038061mg</name>
</gene>
<evidence type="ECO:0000256" key="1">
    <source>
        <dbReference type="SAM" id="SignalP"/>
    </source>
</evidence>
<evidence type="ECO:0000313" key="4">
    <source>
        <dbReference type="Proteomes" id="UP000027120"/>
    </source>
</evidence>
<feature type="chain" id="PRO_5001635265" description="SPARK domain-containing protein" evidence="1">
    <location>
        <begin position="27"/>
        <end position="151"/>
    </location>
</feature>
<dbReference type="InterPro" id="IPR043891">
    <property type="entry name" value="SPARK"/>
</dbReference>
<dbReference type="STRING" id="2711.A0A067D3B0"/>
<sequence>MEVTTQAFLLMGLFAFLGMQVHLAVADCPLDLSGSNFTLVASMCSDRNDRGKCCRYINAFVAVSIAQYANATSNLGVPLDLSDICLHSISQTMELYGVPRNATAFCGFGTKIPVNYDCRGRTTVTQMLQSPQFANVTENCKLPLSRETDCR</sequence>